<sequence>MILFKNVRNKVTRWKRRFIFVRDTRMERMSHKLIAHIFEWLIPQTYMNYPELGPHDVDLKNRLLDHVKEVGLVDLENLVTSKQLDVFGFVDIANLSRNKCEEAGSRWHTRFDERPTAPSRRSSHQERGSNSMTRAQVDLRVEALPLEPQRRTREDSNAEDDMSLIRQRTSTKPQPIQPSASGSSNVPPLPLRDSGGMHNFIPPLDRQRAKSYVQQNGGRTAMLKLMDAFSYAVALFKYDKGARGQTCKLAENYKQLTFEKVSLDDEVNHLQSLEMANRAASAKSKADELANKNNELKEELEEAQAEKESGILATKEKALHAEERARKAEAEKGSIMNKLRDFRARVAEINQNVASRAQGAKWLLSSKTFQDAVAIVERRLTNMGKVGYLPLIQLFASNGSWTKKGWQCGHPLSRKRGDSLPSFDAWVVEMAIVEAEPSSTPPLSQAIPSLAWPAALTSLPSMHLIDD</sequence>
<dbReference type="AlphaFoldDB" id="A0AAV5JYG4"/>
<accession>A0AAV5JYG4</accession>
<feature type="region of interest" description="Disordered" evidence="2">
    <location>
        <begin position="103"/>
        <end position="190"/>
    </location>
</feature>
<keyword evidence="4" id="KW-1185">Reference proteome</keyword>
<evidence type="ECO:0000256" key="2">
    <source>
        <dbReference type="SAM" id="MobiDB-lite"/>
    </source>
</evidence>
<feature type="coiled-coil region" evidence="1">
    <location>
        <begin position="279"/>
        <end position="331"/>
    </location>
</feature>
<proteinExistence type="predicted"/>
<reference evidence="3 4" key="1">
    <citation type="journal article" date="2021" name="Commun. Biol.">
        <title>The genome of Shorea leprosula (Dipterocarpaceae) highlights the ecological relevance of drought in aseasonal tropical rainforests.</title>
        <authorList>
            <person name="Ng K.K.S."/>
            <person name="Kobayashi M.J."/>
            <person name="Fawcett J.A."/>
            <person name="Hatakeyama M."/>
            <person name="Paape T."/>
            <person name="Ng C.H."/>
            <person name="Ang C.C."/>
            <person name="Tnah L.H."/>
            <person name="Lee C.T."/>
            <person name="Nishiyama T."/>
            <person name="Sese J."/>
            <person name="O'Brien M.J."/>
            <person name="Copetti D."/>
            <person name="Mohd Noor M.I."/>
            <person name="Ong R.C."/>
            <person name="Putra M."/>
            <person name="Sireger I.Z."/>
            <person name="Indrioko S."/>
            <person name="Kosugi Y."/>
            <person name="Izuno A."/>
            <person name="Isagi Y."/>
            <person name="Lee S.L."/>
            <person name="Shimizu K.K."/>
        </authorList>
    </citation>
    <scope>NUCLEOTIDE SEQUENCE [LARGE SCALE GENOMIC DNA]</scope>
    <source>
        <strain evidence="3">214</strain>
    </source>
</reference>
<protein>
    <submittedName>
        <fullName evidence="3">Uncharacterized protein</fullName>
    </submittedName>
</protein>
<dbReference type="Proteomes" id="UP001054252">
    <property type="component" value="Unassembled WGS sequence"/>
</dbReference>
<evidence type="ECO:0000313" key="4">
    <source>
        <dbReference type="Proteomes" id="UP001054252"/>
    </source>
</evidence>
<gene>
    <name evidence="3" type="ORF">SLEP1_g27744</name>
</gene>
<organism evidence="3 4">
    <name type="scientific">Rubroshorea leprosula</name>
    <dbReference type="NCBI Taxonomy" id="152421"/>
    <lineage>
        <taxon>Eukaryota</taxon>
        <taxon>Viridiplantae</taxon>
        <taxon>Streptophyta</taxon>
        <taxon>Embryophyta</taxon>
        <taxon>Tracheophyta</taxon>
        <taxon>Spermatophyta</taxon>
        <taxon>Magnoliopsida</taxon>
        <taxon>eudicotyledons</taxon>
        <taxon>Gunneridae</taxon>
        <taxon>Pentapetalae</taxon>
        <taxon>rosids</taxon>
        <taxon>malvids</taxon>
        <taxon>Malvales</taxon>
        <taxon>Dipterocarpaceae</taxon>
        <taxon>Rubroshorea</taxon>
    </lineage>
</organism>
<dbReference type="EMBL" id="BPVZ01000047">
    <property type="protein sequence ID" value="GKV17210.1"/>
    <property type="molecule type" value="Genomic_DNA"/>
</dbReference>
<keyword evidence="1" id="KW-0175">Coiled coil</keyword>
<comment type="caution">
    <text evidence="3">The sequence shown here is derived from an EMBL/GenBank/DDBJ whole genome shotgun (WGS) entry which is preliminary data.</text>
</comment>
<evidence type="ECO:0000313" key="3">
    <source>
        <dbReference type="EMBL" id="GKV17210.1"/>
    </source>
</evidence>
<feature type="compositionally biased region" description="Basic and acidic residues" evidence="2">
    <location>
        <begin position="103"/>
        <end position="115"/>
    </location>
</feature>
<name>A0AAV5JYG4_9ROSI</name>
<feature type="compositionally biased region" description="Polar residues" evidence="2">
    <location>
        <begin position="166"/>
        <end position="186"/>
    </location>
</feature>
<evidence type="ECO:0000256" key="1">
    <source>
        <dbReference type="SAM" id="Coils"/>
    </source>
</evidence>